<dbReference type="KEGG" id="dsh:Dshi_1952"/>
<sequence>MSLEVISDCAAVSYGDPDHLIIMFSSTTAVRRGDFDFKDFSKDLPQTILFLRDDDVRTGYHNGINGLTSNPDETVEFLRYFIDKIGPKRVTMFGTSIGGYGALMHGFLLGVDDIITAGTVSYVDPATRDAKGGAGERVPMSMQWGVDWFASRGVEPKYLDTWPLIEKNADKVTAVKMYYSPDDEVDSTQTLHVARLPHVRAIARPGTSHRYIALQLVRDGTLARDFATPTDQLLSLDPEAAIV</sequence>
<dbReference type="AlphaFoldDB" id="A8LP11"/>
<gene>
    <name evidence="1" type="ordered locus">Dshi_1952</name>
</gene>
<dbReference type="eggNOG" id="COG1073">
    <property type="taxonomic scope" value="Bacteria"/>
</dbReference>
<evidence type="ECO:0000313" key="2">
    <source>
        <dbReference type="Proteomes" id="UP000006833"/>
    </source>
</evidence>
<accession>A8LP11</accession>
<dbReference type="HOGENOM" id="CLU_1141166_0_0_5"/>
<evidence type="ECO:0008006" key="3">
    <source>
        <dbReference type="Google" id="ProtNLM"/>
    </source>
</evidence>
<dbReference type="OrthoDB" id="7842790at2"/>
<evidence type="ECO:0000313" key="1">
    <source>
        <dbReference type="EMBL" id="ABV93693.1"/>
    </source>
</evidence>
<dbReference type="EMBL" id="CP000830">
    <property type="protein sequence ID" value="ABV93693.1"/>
    <property type="molecule type" value="Genomic_DNA"/>
</dbReference>
<dbReference type="RefSeq" id="WP_012178622.1">
    <property type="nucleotide sequence ID" value="NC_009952.1"/>
</dbReference>
<organism evidence="1 2">
    <name type="scientific">Dinoroseobacter shibae (strain DSM 16493 / NCIMB 14021 / DFL 12)</name>
    <dbReference type="NCBI Taxonomy" id="398580"/>
    <lineage>
        <taxon>Bacteria</taxon>
        <taxon>Pseudomonadati</taxon>
        <taxon>Pseudomonadota</taxon>
        <taxon>Alphaproteobacteria</taxon>
        <taxon>Rhodobacterales</taxon>
        <taxon>Roseobacteraceae</taxon>
        <taxon>Dinoroseobacter</taxon>
    </lineage>
</organism>
<name>A8LP11_DINSH</name>
<reference evidence="2" key="1">
    <citation type="journal article" date="2010" name="ISME J.">
        <title>The complete genome sequence of the algal symbiont Dinoroseobacter shibae: a hitchhiker's guide to life in the sea.</title>
        <authorList>
            <person name="Wagner-Dobler I."/>
            <person name="Ballhausen B."/>
            <person name="Berger M."/>
            <person name="Brinkhoff T."/>
            <person name="Buchholz I."/>
            <person name="Bunk B."/>
            <person name="Cypionka H."/>
            <person name="Daniel R."/>
            <person name="Drepper T."/>
            <person name="Gerdts G."/>
            <person name="Hahnke S."/>
            <person name="Han C."/>
            <person name="Jahn D."/>
            <person name="Kalhoefer D."/>
            <person name="Kiss H."/>
            <person name="Klenk H.P."/>
            <person name="Kyrpides N."/>
            <person name="Liebl W."/>
            <person name="Liesegang H."/>
            <person name="Meincke L."/>
            <person name="Pati A."/>
            <person name="Petersen J."/>
            <person name="Piekarski T."/>
            <person name="Pommerenke C."/>
            <person name="Pradella S."/>
            <person name="Pukall R."/>
            <person name="Rabus R."/>
            <person name="Stackebrandt E."/>
            <person name="Thole S."/>
            <person name="Thompson L."/>
            <person name="Tielen P."/>
            <person name="Tomasch J."/>
            <person name="von Jan M."/>
            <person name="Wanphrut N."/>
            <person name="Wichels A."/>
            <person name="Zech H."/>
            <person name="Simon M."/>
        </authorList>
    </citation>
    <scope>NUCLEOTIDE SEQUENCE [LARGE SCALE GENOMIC DNA]</scope>
    <source>
        <strain evidence="2">DSM 16493 / NCIMB 14021 / DFL 12</strain>
    </source>
</reference>
<dbReference type="SUPFAM" id="SSF53474">
    <property type="entry name" value="alpha/beta-Hydrolases"/>
    <property type="match status" value="1"/>
</dbReference>
<dbReference type="Proteomes" id="UP000006833">
    <property type="component" value="Chromosome"/>
</dbReference>
<dbReference type="InterPro" id="IPR029058">
    <property type="entry name" value="AB_hydrolase_fold"/>
</dbReference>
<keyword evidence="2" id="KW-1185">Reference proteome</keyword>
<protein>
    <recommendedName>
        <fullName evidence="3">Alpha/beta hydrolase</fullName>
    </recommendedName>
</protein>
<proteinExistence type="predicted"/>
<dbReference type="STRING" id="398580.Dshi_1952"/>